<dbReference type="EMBL" id="JASKMB010000015">
    <property type="protein sequence ID" value="MDT6971798.1"/>
    <property type="molecule type" value="Genomic_DNA"/>
</dbReference>
<feature type="coiled-coil region" evidence="1">
    <location>
        <begin position="124"/>
        <end position="172"/>
    </location>
</feature>
<dbReference type="Proteomes" id="UP001257895">
    <property type="component" value="Unassembled WGS sequence"/>
</dbReference>
<comment type="caution">
    <text evidence="3">The sequence shown here is derived from an EMBL/GenBank/DDBJ whole genome shotgun (WGS) entry which is preliminary data.</text>
</comment>
<evidence type="ECO:0000313" key="4">
    <source>
        <dbReference type="Proteomes" id="UP001257895"/>
    </source>
</evidence>
<organism evidence="3 4">
    <name type="scientific">Streptomyces thermocarboxydus</name>
    <dbReference type="NCBI Taxonomy" id="59299"/>
    <lineage>
        <taxon>Bacteria</taxon>
        <taxon>Bacillati</taxon>
        <taxon>Actinomycetota</taxon>
        <taxon>Actinomycetes</taxon>
        <taxon>Kitasatosporales</taxon>
        <taxon>Streptomycetaceae</taxon>
        <taxon>Streptomyces</taxon>
    </lineage>
</organism>
<gene>
    <name evidence="3" type="ORF">QNO05_18355</name>
</gene>
<dbReference type="RefSeq" id="WP_346083721.1">
    <property type="nucleotide sequence ID" value="NZ_BAAAGV010000061.1"/>
</dbReference>
<reference evidence="3 4" key="1">
    <citation type="submission" date="2023-05" db="EMBL/GenBank/DDBJ databases">
        <title>Streptomyces fuscus sp. nov., a brown-black pigment producing actinomyces isolated from dry sand of Sea duck farm.</title>
        <authorList>
            <person name="Xie J."/>
            <person name="Shen N."/>
        </authorList>
    </citation>
    <scope>NUCLEOTIDE SEQUENCE [LARGE SCALE GENOMIC DNA]</scope>
    <source>
        <strain evidence="3 4">CGMCC 4.1883</strain>
    </source>
</reference>
<feature type="region of interest" description="Disordered" evidence="2">
    <location>
        <begin position="175"/>
        <end position="218"/>
    </location>
</feature>
<dbReference type="Pfam" id="PF13560">
    <property type="entry name" value="HTH_31"/>
    <property type="match status" value="1"/>
</dbReference>
<accession>A0ABU3JCK2</accession>
<keyword evidence="4" id="KW-1185">Reference proteome</keyword>
<sequence>MAARSNSGEPFAWTEKDFHDGASPVRQQLAVALRRLCRHLAIKSSDGGTVFTRPTQAQAAKYLHVSESSLTRYLTGQYVPPEKAAALIFDTACRDAGGEQGLGITRKQLLELRALAEQERCANCARHRDDARAARRQLEASLEERKRLVKEAEDQSAELRALRRRYSALRRETLRIRRDTEAGPRDRRPEAVTATPLPVPQQNRDRQRSTKDASAAQRIRRRAEELAGGGQPDLVLALLRHTVEACTSQEMALLVALLRSRGQDELAGNFVHIYARDRSDRDVLRAALVLHEQDVVADAEALLRAAAARA</sequence>
<feature type="compositionally biased region" description="Basic and acidic residues" evidence="2">
    <location>
        <begin position="175"/>
        <end position="190"/>
    </location>
</feature>
<evidence type="ECO:0008006" key="5">
    <source>
        <dbReference type="Google" id="ProtNLM"/>
    </source>
</evidence>
<protein>
    <recommendedName>
        <fullName evidence="5">HTH cro/C1-type domain-containing protein</fullName>
    </recommendedName>
</protein>
<keyword evidence="1" id="KW-0175">Coiled coil</keyword>
<name>A0ABU3JCK2_9ACTN</name>
<evidence type="ECO:0000256" key="2">
    <source>
        <dbReference type="SAM" id="MobiDB-lite"/>
    </source>
</evidence>
<evidence type="ECO:0000313" key="3">
    <source>
        <dbReference type="EMBL" id="MDT6971798.1"/>
    </source>
</evidence>
<evidence type="ECO:0000256" key="1">
    <source>
        <dbReference type="SAM" id="Coils"/>
    </source>
</evidence>
<proteinExistence type="predicted"/>